<evidence type="ECO:0000256" key="2">
    <source>
        <dbReference type="ARBA" id="ARBA00005726"/>
    </source>
</evidence>
<dbReference type="PANTHER" id="PTHR12144">
    <property type="entry name" value="NEGATIVE ELONGATION FACTOR D"/>
    <property type="match status" value="1"/>
</dbReference>
<dbReference type="PANTHER" id="PTHR12144:SF0">
    <property type="entry name" value="NEGATIVE ELONGATION FACTOR C_D"/>
    <property type="match status" value="1"/>
</dbReference>
<keyword evidence="8" id="KW-1185">Reference proteome</keyword>
<keyword evidence="6" id="KW-0539">Nucleus</keyword>
<keyword evidence="3" id="KW-0678">Repressor</keyword>
<comment type="subcellular location">
    <subcellularLocation>
        <location evidence="1">Nucleus</location>
    </subcellularLocation>
</comment>
<evidence type="ECO:0000313" key="8">
    <source>
        <dbReference type="Proteomes" id="UP000320333"/>
    </source>
</evidence>
<evidence type="ECO:0000256" key="1">
    <source>
        <dbReference type="ARBA" id="ARBA00004123"/>
    </source>
</evidence>
<dbReference type="Proteomes" id="UP000320333">
    <property type="component" value="Unassembled WGS sequence"/>
</dbReference>
<accession>A0A507FNF0</accession>
<sequence>MAATGSTTHTTTNNTAISHSITTSLPDFADAFISAVGIILAAAPGEVSVRVLVRKHLVPLVADSEVTFVYSLALLHRLANSNDHVHGVLLSRIASELEAAVGPQRARQYASAIHFAGRPAPELVIAVTRVCAKDVQASDVYKALIKNVYGATTTDTSMIEEKMWLLAYVSSVIESDSNEPHNIDLVQPTMDALKHVHSVFPNLTPDIDLKNDFKALLDTVKYPVVAAGLLFWISNYIADPLFYNQNSLISGTERMLIFELLNEIAIIYPLQRAYALEILGEAIVRDYDKLSPLVAIEVKKKFLDQVIFLLKLGFVMPVLDFVLENSSKMDDALVVYFLKRVYELTSYPYHRDIMRLVAAIVGRIQADNLGANGNVVQLLLESFLISLGGDAAAKAAAAKEAENDFFADVNMDAVDAEAEAEDEALRLAIAAQLARKGK</sequence>
<evidence type="ECO:0000256" key="4">
    <source>
        <dbReference type="ARBA" id="ARBA00023015"/>
    </source>
</evidence>
<dbReference type="InterPro" id="IPR006942">
    <property type="entry name" value="TH1"/>
</dbReference>
<dbReference type="Pfam" id="PF04858">
    <property type="entry name" value="TH1"/>
    <property type="match status" value="1"/>
</dbReference>
<dbReference type="GO" id="GO:0034244">
    <property type="term" value="P:negative regulation of transcription elongation by RNA polymerase II"/>
    <property type="evidence" value="ECO:0007669"/>
    <property type="project" value="TreeGrafter"/>
</dbReference>
<name>A0A507FNF0_9FUNG</name>
<comment type="similarity">
    <text evidence="2">Belongs to the NELF-D family.</text>
</comment>
<dbReference type="AlphaFoldDB" id="A0A507FNF0"/>
<reference evidence="7 8" key="1">
    <citation type="journal article" date="2019" name="Sci. Rep.">
        <title>Comparative genomics of chytrid fungi reveal insights into the obligate biotrophic and pathogenic lifestyle of Synchytrium endobioticum.</title>
        <authorList>
            <person name="van de Vossenberg B.T.L.H."/>
            <person name="Warris S."/>
            <person name="Nguyen H.D.T."/>
            <person name="van Gent-Pelzer M.P.E."/>
            <person name="Joly D.L."/>
            <person name="van de Geest H.C."/>
            <person name="Bonants P.J.M."/>
            <person name="Smith D.S."/>
            <person name="Levesque C.A."/>
            <person name="van der Lee T.A.J."/>
        </authorList>
    </citation>
    <scope>NUCLEOTIDE SEQUENCE [LARGE SCALE GENOMIC DNA]</scope>
    <source>
        <strain evidence="7 8">CBS 675.73</strain>
    </source>
</reference>
<protein>
    <submittedName>
        <fullName evidence="7">Uncharacterized protein</fullName>
    </submittedName>
</protein>
<evidence type="ECO:0000256" key="5">
    <source>
        <dbReference type="ARBA" id="ARBA00023163"/>
    </source>
</evidence>
<dbReference type="OrthoDB" id="511287at2759"/>
<keyword evidence="5" id="KW-0804">Transcription</keyword>
<evidence type="ECO:0000256" key="6">
    <source>
        <dbReference type="ARBA" id="ARBA00023242"/>
    </source>
</evidence>
<dbReference type="EMBL" id="QEAP01000014">
    <property type="protein sequence ID" value="TPX77792.1"/>
    <property type="molecule type" value="Genomic_DNA"/>
</dbReference>
<dbReference type="STRING" id="246404.A0A507FNF0"/>
<evidence type="ECO:0000313" key="7">
    <source>
        <dbReference type="EMBL" id="TPX77792.1"/>
    </source>
</evidence>
<dbReference type="GO" id="GO:0003723">
    <property type="term" value="F:RNA binding"/>
    <property type="evidence" value="ECO:0007669"/>
    <property type="project" value="TreeGrafter"/>
</dbReference>
<dbReference type="GO" id="GO:0032021">
    <property type="term" value="C:NELF complex"/>
    <property type="evidence" value="ECO:0007669"/>
    <property type="project" value="TreeGrafter"/>
</dbReference>
<comment type="caution">
    <text evidence="7">The sequence shown here is derived from an EMBL/GenBank/DDBJ whole genome shotgun (WGS) entry which is preliminary data.</text>
</comment>
<organism evidence="7 8">
    <name type="scientific">Chytriomyces confervae</name>
    <dbReference type="NCBI Taxonomy" id="246404"/>
    <lineage>
        <taxon>Eukaryota</taxon>
        <taxon>Fungi</taxon>
        <taxon>Fungi incertae sedis</taxon>
        <taxon>Chytridiomycota</taxon>
        <taxon>Chytridiomycota incertae sedis</taxon>
        <taxon>Chytridiomycetes</taxon>
        <taxon>Chytridiales</taxon>
        <taxon>Chytriomycetaceae</taxon>
        <taxon>Chytriomyces</taxon>
    </lineage>
</organism>
<proteinExistence type="inferred from homology"/>
<evidence type="ECO:0000256" key="3">
    <source>
        <dbReference type="ARBA" id="ARBA00022491"/>
    </source>
</evidence>
<keyword evidence="4" id="KW-0805">Transcription regulation</keyword>
<gene>
    <name evidence="7" type="ORF">CcCBS67573_g00929</name>
</gene>